<proteinExistence type="predicted"/>
<feature type="region of interest" description="Disordered" evidence="1">
    <location>
        <begin position="35"/>
        <end position="60"/>
    </location>
</feature>
<name>A0A015JTU4_RHIIW</name>
<reference evidence="2 3" key="1">
    <citation type="submission" date="2014-02" db="EMBL/GenBank/DDBJ databases">
        <title>Single nucleus genome sequencing reveals high similarity among nuclei of an endomycorrhizal fungus.</title>
        <authorList>
            <person name="Lin K."/>
            <person name="Geurts R."/>
            <person name="Zhang Z."/>
            <person name="Limpens E."/>
            <person name="Saunders D.G."/>
            <person name="Mu D."/>
            <person name="Pang E."/>
            <person name="Cao H."/>
            <person name="Cha H."/>
            <person name="Lin T."/>
            <person name="Zhou Q."/>
            <person name="Shang Y."/>
            <person name="Li Y."/>
            <person name="Ivanov S."/>
            <person name="Sharma T."/>
            <person name="Velzen R.V."/>
            <person name="Ruijter N.D."/>
            <person name="Aanen D.K."/>
            <person name="Win J."/>
            <person name="Kamoun S."/>
            <person name="Bisseling T."/>
            <person name="Huang S."/>
        </authorList>
    </citation>
    <scope>NUCLEOTIDE SEQUENCE [LARGE SCALE GENOMIC DNA]</scope>
    <source>
        <strain evidence="3">DAOM197198w</strain>
    </source>
</reference>
<protein>
    <submittedName>
        <fullName evidence="2">Uncharacterized protein</fullName>
    </submittedName>
</protein>
<feature type="compositionally biased region" description="Basic residues" evidence="1">
    <location>
        <begin position="51"/>
        <end position="60"/>
    </location>
</feature>
<dbReference type="Proteomes" id="UP000022910">
    <property type="component" value="Unassembled WGS sequence"/>
</dbReference>
<gene>
    <name evidence="2" type="ORF">RirG_269890</name>
</gene>
<keyword evidence="3" id="KW-1185">Reference proteome</keyword>
<sequence>MARVMLQAKKMLYSTVTLFASTKERAEREKFLPGKVLLPDRPKKFSSPTKSKNKKVPLKN</sequence>
<evidence type="ECO:0000313" key="2">
    <source>
        <dbReference type="EMBL" id="EXX50531.1"/>
    </source>
</evidence>
<dbReference type="AlphaFoldDB" id="A0A015JTU4"/>
<accession>A0A015JTU4</accession>
<organism evidence="2 3">
    <name type="scientific">Rhizophagus irregularis (strain DAOM 197198w)</name>
    <name type="common">Glomus intraradices</name>
    <dbReference type="NCBI Taxonomy" id="1432141"/>
    <lineage>
        <taxon>Eukaryota</taxon>
        <taxon>Fungi</taxon>
        <taxon>Fungi incertae sedis</taxon>
        <taxon>Mucoromycota</taxon>
        <taxon>Glomeromycotina</taxon>
        <taxon>Glomeromycetes</taxon>
        <taxon>Glomerales</taxon>
        <taxon>Glomeraceae</taxon>
        <taxon>Rhizophagus</taxon>
    </lineage>
</organism>
<dbReference type="EMBL" id="JEMT01029913">
    <property type="protein sequence ID" value="EXX50531.1"/>
    <property type="molecule type" value="Genomic_DNA"/>
</dbReference>
<comment type="caution">
    <text evidence="2">The sequence shown here is derived from an EMBL/GenBank/DDBJ whole genome shotgun (WGS) entry which is preliminary data.</text>
</comment>
<evidence type="ECO:0000313" key="3">
    <source>
        <dbReference type="Proteomes" id="UP000022910"/>
    </source>
</evidence>
<evidence type="ECO:0000256" key="1">
    <source>
        <dbReference type="SAM" id="MobiDB-lite"/>
    </source>
</evidence>
<dbReference type="HOGENOM" id="CLU_2943033_0_0_1"/>